<reference evidence="1" key="1">
    <citation type="submission" date="2020-10" db="EMBL/GenBank/DDBJ databases">
        <authorList>
            <person name="Gilroy R."/>
        </authorList>
    </citation>
    <scope>NUCLEOTIDE SEQUENCE</scope>
    <source>
        <strain evidence="1">13361</strain>
    </source>
</reference>
<protein>
    <submittedName>
        <fullName evidence="1">DUF2461 domain-containing protein</fullName>
    </submittedName>
</protein>
<dbReference type="EMBL" id="DVFK01000007">
    <property type="protein sequence ID" value="HIQ66950.1"/>
    <property type="molecule type" value="Genomic_DNA"/>
</dbReference>
<accession>A0A9D1CL42</accession>
<dbReference type="PIRSF" id="PIRSF028451">
    <property type="entry name" value="UCP028451"/>
    <property type="match status" value="1"/>
</dbReference>
<gene>
    <name evidence="1" type="ORF">IAB74_00365</name>
</gene>
<evidence type="ECO:0000313" key="2">
    <source>
        <dbReference type="Proteomes" id="UP000886796"/>
    </source>
</evidence>
<dbReference type="Proteomes" id="UP000886796">
    <property type="component" value="Unassembled WGS sequence"/>
</dbReference>
<dbReference type="PANTHER" id="PTHR36452:SF1">
    <property type="entry name" value="DUF2461 DOMAIN-CONTAINING PROTEIN"/>
    <property type="match status" value="1"/>
</dbReference>
<dbReference type="PANTHER" id="PTHR36452">
    <property type="entry name" value="CHROMOSOME 12, WHOLE GENOME SHOTGUN SEQUENCE"/>
    <property type="match status" value="1"/>
</dbReference>
<dbReference type="Pfam" id="PF09365">
    <property type="entry name" value="DUF2461"/>
    <property type="match status" value="1"/>
</dbReference>
<sequence>MFQGFTPETVDFLWGIRMNNNREWFTAHKEDYVKYLYEPMKALGAELFEPFAQEPGNLLKVSRIYRDARLHHPLPYKEGLWLSIRRPGPWEGENPCLYFEILPERVSYGFFLWKPKPATQEVYRQRLLAEPRPFLEMVQDLRQNTGLELTATPYKRPKVQTDIPELAPYLAFKSEIACDTQIPMSEEVFGPALKDRVAELFCQLRPLYDFFNSICNP</sequence>
<proteinExistence type="predicted"/>
<dbReference type="AlphaFoldDB" id="A0A9D1CL42"/>
<reference evidence="1" key="2">
    <citation type="journal article" date="2021" name="PeerJ">
        <title>Extensive microbial diversity within the chicken gut microbiome revealed by metagenomics and culture.</title>
        <authorList>
            <person name="Gilroy R."/>
            <person name="Ravi A."/>
            <person name="Getino M."/>
            <person name="Pursley I."/>
            <person name="Horton D.L."/>
            <person name="Alikhan N.F."/>
            <person name="Baker D."/>
            <person name="Gharbi K."/>
            <person name="Hall N."/>
            <person name="Watson M."/>
            <person name="Adriaenssens E.M."/>
            <person name="Foster-Nyarko E."/>
            <person name="Jarju S."/>
            <person name="Secka A."/>
            <person name="Antonio M."/>
            <person name="Oren A."/>
            <person name="Chaudhuri R.R."/>
            <person name="La Ragione R."/>
            <person name="Hildebrand F."/>
            <person name="Pallen M.J."/>
        </authorList>
    </citation>
    <scope>NUCLEOTIDE SEQUENCE</scope>
    <source>
        <strain evidence="1">13361</strain>
    </source>
</reference>
<dbReference type="InterPro" id="IPR012808">
    <property type="entry name" value="CHP02453"/>
</dbReference>
<evidence type="ECO:0000313" key="1">
    <source>
        <dbReference type="EMBL" id="HIQ66950.1"/>
    </source>
</evidence>
<name>A0A9D1CL42_9FIRM</name>
<organism evidence="1 2">
    <name type="scientific">Candidatus Faecousia excrementigallinarum</name>
    <dbReference type="NCBI Taxonomy" id="2840806"/>
    <lineage>
        <taxon>Bacteria</taxon>
        <taxon>Bacillati</taxon>
        <taxon>Bacillota</taxon>
        <taxon>Clostridia</taxon>
        <taxon>Eubacteriales</taxon>
        <taxon>Oscillospiraceae</taxon>
        <taxon>Faecousia</taxon>
    </lineage>
</organism>
<dbReference type="InterPro" id="IPR015996">
    <property type="entry name" value="UCP028451"/>
</dbReference>
<comment type="caution">
    <text evidence="1">The sequence shown here is derived from an EMBL/GenBank/DDBJ whole genome shotgun (WGS) entry which is preliminary data.</text>
</comment>